<feature type="compositionally biased region" description="Polar residues" evidence="1">
    <location>
        <begin position="50"/>
        <end position="59"/>
    </location>
</feature>
<reference evidence="3" key="1">
    <citation type="submission" date="2021-01" db="EMBL/GenBank/DDBJ databases">
        <authorList>
            <person name="Corre E."/>
            <person name="Pelletier E."/>
            <person name="Niang G."/>
            <person name="Scheremetjew M."/>
            <person name="Finn R."/>
            <person name="Kale V."/>
            <person name="Holt S."/>
            <person name="Cochrane G."/>
            <person name="Meng A."/>
            <person name="Brown T."/>
            <person name="Cohen L."/>
        </authorList>
    </citation>
    <scope>NUCLEOTIDE SEQUENCE</scope>
    <source>
        <strain evidence="3">Ms1</strain>
    </source>
</reference>
<feature type="transmembrane region" description="Helical" evidence="2">
    <location>
        <begin position="12"/>
        <end position="31"/>
    </location>
</feature>
<dbReference type="CDD" id="cd00882">
    <property type="entry name" value="Ras_like_GTPase"/>
    <property type="match status" value="1"/>
</dbReference>
<dbReference type="SUPFAM" id="SSF52540">
    <property type="entry name" value="P-loop containing nucleoside triphosphate hydrolases"/>
    <property type="match status" value="1"/>
</dbReference>
<feature type="region of interest" description="Disordered" evidence="1">
    <location>
        <begin position="43"/>
        <end position="88"/>
    </location>
</feature>
<name>A0A7S1G8D7_9STRA</name>
<protein>
    <submittedName>
        <fullName evidence="3">Uncharacterized protein</fullName>
    </submittedName>
</protein>
<gene>
    <name evidence="3" type="ORF">BSP0115_LOCUS9155</name>
</gene>
<evidence type="ECO:0000313" key="3">
    <source>
        <dbReference type="EMBL" id="CAD8915898.1"/>
    </source>
</evidence>
<sequence>MDVTTSSAATYALVAVVGTIFTVITGAVVGARAGVARMARPSHLAAASSRRGQASTQPRVNHRRRRPGGHTTEVRHLPGPEGVDGGVVGGVRRDGAEGFVRGAAALAGAAAAEGGTSIAHGAAAAAVADDVDDGGPAMALQDWQNPRLAHVRVCVLGSASRGKTSFICRALHELGTMSEAAIRATPSLKVDLRPGTTTAPTAFDVTEQLPTHELLPDGSGDALRTWLIDVPGSGSRVVGGRYDADAVEAVNAEIDDVVRDTMDIAVIVLSDVTPDHDDHAWRLFERARDRIARRNADARRLAGDDWGVDDVEADDDDGDMDPEALRVRSTLSPTKRLALSRILIVMTHGDCREDDRIDRLEASWHGMTGIPKRQIVTVNCDGWDRPRPPHPPARHTDYVHERPSIDRRDAHGDALGPLRAMVREQAASVSRDRDLSEPDAPSGIKCFATGMSLVGAMPASMVVRAIKSGMNNKQGSKSLPGIVVDTAVKTTGAVLFAIPAAIRGLYLGTHYAISGHTGAVMPEVTEEEKWTYGWLKRYKYWESRYLDECRMAQRTPNRRGRRHDR</sequence>
<evidence type="ECO:0000256" key="1">
    <source>
        <dbReference type="SAM" id="MobiDB-lite"/>
    </source>
</evidence>
<dbReference type="Gene3D" id="3.40.50.300">
    <property type="entry name" value="P-loop containing nucleotide triphosphate hydrolases"/>
    <property type="match status" value="1"/>
</dbReference>
<proteinExistence type="predicted"/>
<keyword evidence="2" id="KW-0812">Transmembrane</keyword>
<keyword evidence="2" id="KW-1133">Transmembrane helix</keyword>
<accession>A0A7S1G8D7</accession>
<dbReference type="EMBL" id="HBFS01013492">
    <property type="protein sequence ID" value="CAD8915898.1"/>
    <property type="molecule type" value="Transcribed_RNA"/>
</dbReference>
<dbReference type="InterPro" id="IPR027417">
    <property type="entry name" value="P-loop_NTPase"/>
</dbReference>
<evidence type="ECO:0000256" key="2">
    <source>
        <dbReference type="SAM" id="Phobius"/>
    </source>
</evidence>
<organism evidence="3">
    <name type="scientific">Bicosoecida sp. CB-2014</name>
    <dbReference type="NCBI Taxonomy" id="1486930"/>
    <lineage>
        <taxon>Eukaryota</taxon>
        <taxon>Sar</taxon>
        <taxon>Stramenopiles</taxon>
        <taxon>Bigyra</taxon>
        <taxon>Opalozoa</taxon>
        <taxon>Bicosoecida</taxon>
    </lineage>
</organism>
<keyword evidence="2" id="KW-0472">Membrane</keyword>
<dbReference type="AlphaFoldDB" id="A0A7S1G8D7"/>